<dbReference type="Proteomes" id="UP000886611">
    <property type="component" value="Unassembled WGS sequence"/>
</dbReference>
<dbReference type="EMBL" id="JAATIS010001721">
    <property type="protein sequence ID" value="KAG2465933.1"/>
    <property type="molecule type" value="Genomic_DNA"/>
</dbReference>
<keyword evidence="3" id="KW-1185">Reference proteome</keyword>
<dbReference type="GO" id="GO:0007339">
    <property type="term" value="P:binding of sperm to zona pellucida"/>
    <property type="evidence" value="ECO:0007669"/>
    <property type="project" value="TreeGrafter"/>
</dbReference>
<feature type="domain" description="P-type" evidence="1">
    <location>
        <begin position="21"/>
        <end position="67"/>
    </location>
</feature>
<dbReference type="PANTHER" id="PTHR23343">
    <property type="entry name" value="ZONA PELLUCIDA SPERM-BINDING PROTEIN"/>
    <property type="match status" value="1"/>
</dbReference>
<gene>
    <name evidence="2" type="primary">Zp4_24</name>
    <name evidence="2" type="ORF">GTO96_0017366</name>
</gene>
<dbReference type="AlphaFoldDB" id="A0A8X7XC23"/>
<accession>A0A8X7XC23</accession>
<organism evidence="2 3">
    <name type="scientific">Polypterus senegalus</name>
    <name type="common">Senegal bichir</name>
    <dbReference type="NCBI Taxonomy" id="55291"/>
    <lineage>
        <taxon>Eukaryota</taxon>
        <taxon>Metazoa</taxon>
        <taxon>Chordata</taxon>
        <taxon>Craniata</taxon>
        <taxon>Vertebrata</taxon>
        <taxon>Euteleostomi</taxon>
        <taxon>Actinopterygii</taxon>
        <taxon>Polypteriformes</taxon>
        <taxon>Polypteridae</taxon>
        <taxon>Polypterus</taxon>
    </lineage>
</organism>
<dbReference type="GO" id="GO:0032190">
    <property type="term" value="F:acrosin binding"/>
    <property type="evidence" value="ECO:0007669"/>
    <property type="project" value="TreeGrafter"/>
</dbReference>
<sequence>MRRRLPICEKSRFILLSPMTERCPVANSERLPCGGSSSITQADCEASNGYDSSSSTSPFYYANDGEVVDASEQRWLLLDIHACLLWPVTVQCTLDGQFVVVSENMTLPPLDLGSIQLVDSSSPSCSPVTSLSSFVLYQYPVGISPELCCHRHHLADV</sequence>
<feature type="non-terminal residue" evidence="2">
    <location>
        <position position="157"/>
    </location>
</feature>
<name>A0A8X7XC23_POLSE</name>
<dbReference type="SMART" id="SM00018">
    <property type="entry name" value="PD"/>
    <property type="match status" value="1"/>
</dbReference>
<dbReference type="CDD" id="cd00111">
    <property type="entry name" value="Trefoil"/>
    <property type="match status" value="1"/>
</dbReference>
<dbReference type="InterPro" id="IPR000519">
    <property type="entry name" value="P_trefoil_dom"/>
</dbReference>
<feature type="non-terminal residue" evidence="2">
    <location>
        <position position="1"/>
    </location>
</feature>
<dbReference type="GO" id="GO:0035804">
    <property type="term" value="F:structural constituent of egg coat"/>
    <property type="evidence" value="ECO:0007669"/>
    <property type="project" value="TreeGrafter"/>
</dbReference>
<reference evidence="2 3" key="1">
    <citation type="journal article" date="2021" name="Cell">
        <title>Tracing the genetic footprints of vertebrate landing in non-teleost ray-finned fishes.</title>
        <authorList>
            <person name="Bi X."/>
            <person name="Wang K."/>
            <person name="Yang L."/>
            <person name="Pan H."/>
            <person name="Jiang H."/>
            <person name="Wei Q."/>
            <person name="Fang M."/>
            <person name="Yu H."/>
            <person name="Zhu C."/>
            <person name="Cai Y."/>
            <person name="He Y."/>
            <person name="Gan X."/>
            <person name="Zeng H."/>
            <person name="Yu D."/>
            <person name="Zhu Y."/>
            <person name="Jiang H."/>
            <person name="Qiu Q."/>
            <person name="Yang H."/>
            <person name="Zhang Y.E."/>
            <person name="Wang W."/>
            <person name="Zhu M."/>
            <person name="He S."/>
            <person name="Zhang G."/>
        </authorList>
    </citation>
    <scope>NUCLEOTIDE SEQUENCE [LARGE SCALE GENOMIC DNA]</scope>
    <source>
        <strain evidence="2">Bchr_013</strain>
    </source>
</reference>
<evidence type="ECO:0000259" key="1">
    <source>
        <dbReference type="SMART" id="SM00018"/>
    </source>
</evidence>
<comment type="caution">
    <text evidence="2">The sequence shown here is derived from an EMBL/GenBank/DDBJ whole genome shotgun (WGS) entry which is preliminary data.</text>
</comment>
<dbReference type="GO" id="GO:0035805">
    <property type="term" value="C:egg coat"/>
    <property type="evidence" value="ECO:0007669"/>
    <property type="project" value="TreeGrafter"/>
</dbReference>
<dbReference type="InterPro" id="IPR051148">
    <property type="entry name" value="Zona_Pellucida_Domain_gp"/>
</dbReference>
<proteinExistence type="predicted"/>
<dbReference type="PANTHER" id="PTHR23343:SF31">
    <property type="entry name" value="ZONA PELLUCIDA SPERM-BINDING PROTEIN 4"/>
    <property type="match status" value="1"/>
</dbReference>
<evidence type="ECO:0000313" key="2">
    <source>
        <dbReference type="EMBL" id="KAG2465933.1"/>
    </source>
</evidence>
<dbReference type="GO" id="GO:0060468">
    <property type="term" value="P:prevention of polyspermy"/>
    <property type="evidence" value="ECO:0007669"/>
    <property type="project" value="TreeGrafter"/>
</dbReference>
<evidence type="ECO:0000313" key="3">
    <source>
        <dbReference type="Proteomes" id="UP000886611"/>
    </source>
</evidence>
<protein>
    <submittedName>
        <fullName evidence="2">ZP4 protein</fullName>
    </submittedName>
</protein>